<organism evidence="3 4">
    <name type="scientific">Saitoella complicata (strain BCRC 22490 / CBS 7301 / JCM 7358 / NBRC 10748 / NRRL Y-17804)</name>
    <dbReference type="NCBI Taxonomy" id="698492"/>
    <lineage>
        <taxon>Eukaryota</taxon>
        <taxon>Fungi</taxon>
        <taxon>Dikarya</taxon>
        <taxon>Ascomycota</taxon>
        <taxon>Taphrinomycotina</taxon>
        <taxon>Taphrinomycotina incertae sedis</taxon>
        <taxon>Saitoella</taxon>
    </lineage>
</organism>
<gene>
    <name evidence="3" type="ORF">G7K_3281-t1</name>
</gene>
<dbReference type="OMA" id="GNQNAQW"/>
<dbReference type="PANTHER" id="PTHR11200">
    <property type="entry name" value="INOSITOL 5-PHOSPHATASE"/>
    <property type="match status" value="1"/>
</dbReference>
<dbReference type="PANTHER" id="PTHR11200:SF240">
    <property type="entry name" value="INOSITOL POLYPHOSPHATE 5-PHOSPHATASE C9G1.10C-RELATED"/>
    <property type="match status" value="1"/>
</dbReference>
<feature type="domain" description="Inositol polyphosphate-related phosphatase" evidence="2">
    <location>
        <begin position="968"/>
        <end position="1312"/>
    </location>
</feature>
<evidence type="ECO:0000259" key="2">
    <source>
        <dbReference type="SMART" id="SM00128"/>
    </source>
</evidence>
<name>A0A0E9NH37_SAICN</name>
<feature type="compositionally biased region" description="Pro residues" evidence="1">
    <location>
        <begin position="155"/>
        <end position="170"/>
    </location>
</feature>
<sequence>MSSEREDDIAQSVSSLRSRFEQFATSTENLSSQGVSRSKSPSTAPAPSKTNDHGAVLHHPVPQCPTSPLKEGRKGPPPPIPVKRVGGLSAGPTPIGSPERSTASKPHPLNLTNKPKPAPPGIPQLHVQPSTPTAVNPTFKIDPPLTPQREDVPAPAAPAAPVARPPPPGSPRLRAVDIPGAAGKKLPPPPPSPRAKATAPKFTPGYFDLSTSPFRADTPTQKPAAPPSRRGSAVPPPPPVGIEHIDSKEKEKKAAPPPPPPPASRPSTELRRKGSDEVHTPIGGRSPFASPPTRSPFTSPPVSEEAEEQEPPPKPVRKGTLGLGMEFPEPPRHQALLPQKSGEDSAPAPALASKPKRPTPELPARETSGGGGTEGVVGVGGSTLPKTAAGTLPPPPLHRDVAERRAGSVSGEGKRPHLPAPTASASTASGTGTNVRPPLPAPTASNASHNGGGGVPPPPPPVARRSMDPKSSQEGARPHLPSRPRSAEKSATQQQFPNTVPRRSVDAARALPPTPGEVSTPGGGSLFPPPPKRMSTSGPLSGLPPPTRKSVDAAAASGGYRSPSLSAQGSAPGSPALRQVSTGSITPVPSSSTMPEYDEEGSDEVEAAEPAAAVVEKGKGGENYPDASASNRRPPVFATGAKEVQCRMESKVHAISGVYACVASGNVVKVFDTVGGECVYSSVFGDYKVTAACFKPCQGGEDWQFLWVGTKDGTLLEIDLSHSTVQEARVGHSGAITFIVRCGSDMWSIDETGTLLVWRPEAGAGTILLGSKTKMWKVATRQTMALVVGDELWLGCHRSANVYRPTYDGNVPFNVSMKAIMPSKPLGIIKCGALLPQEPDRVYLGHEDGKIGVYSRSQLACVEIIDVSSYKLTAMAAVRNQLWVGFATGMVYVYEMDSKPWKVLKDWKAHKQAVSSLIADPETANEKRGFQVVSLGLDNSLKIWDALLTLDWQERQMYARSHEYCDFRDIRVQICTWNAGASKPENLDRDPEDAAFLENILQSGNSPEIIVFGFQELVDLEDKKLTAKTLLKSRKKDSGQLQENISHRYKLWQERLAQSVKLYMAHENPYTLVHSANLVGLFTCIFVKSSESAAVKHLSATTVKTGLGGLHGNKGALVLRFALDDTSFCFVNCHLAAGQSHTAQRNSHMSEILEQASLPAEVYDPTTISNRFVGGGDGSMVLDHDCCFINGDLNYRIGGLSRENAIDRIKRGDIEKLLEYDQLTVERRKNRALRLRAFVEPPIKFAPTYKYDVGTDNYDSSEKKRVPAWCDRILYRTVSSKITALSYDRFTVRVSDHRPVVGLFKARVKIVKEARKEDVWASVVSTASKARLQALDEVKLQWIMQRFNVTELEARAALDEDGWDARNTALRFE</sequence>
<dbReference type="GO" id="GO:0004439">
    <property type="term" value="F:phosphatidylinositol-4,5-bisphosphate 5-phosphatase activity"/>
    <property type="evidence" value="ECO:0007669"/>
    <property type="project" value="TreeGrafter"/>
</dbReference>
<feature type="compositionally biased region" description="Gly residues" evidence="1">
    <location>
        <begin position="368"/>
        <end position="381"/>
    </location>
</feature>
<dbReference type="InterPro" id="IPR030934">
    <property type="entry name" value="Intein_C"/>
</dbReference>
<protein>
    <recommendedName>
        <fullName evidence="2">Inositol polyphosphate-related phosphatase domain-containing protein</fullName>
    </recommendedName>
</protein>
<evidence type="ECO:0000313" key="3">
    <source>
        <dbReference type="EMBL" id="GAO49123.1"/>
    </source>
</evidence>
<dbReference type="SMART" id="SM00128">
    <property type="entry name" value="IPPc"/>
    <property type="match status" value="1"/>
</dbReference>
<reference evidence="3 4" key="3">
    <citation type="journal article" date="2015" name="Genome Announc.">
        <title>Draft Genome Sequence of the Archiascomycetous Yeast Saitoella complicata.</title>
        <authorList>
            <person name="Yamauchi K."/>
            <person name="Kondo S."/>
            <person name="Hamamoto M."/>
            <person name="Takahashi Y."/>
            <person name="Ogura Y."/>
            <person name="Hayashi T."/>
            <person name="Nishida H."/>
        </authorList>
    </citation>
    <scope>NUCLEOTIDE SEQUENCE [LARGE SCALE GENOMIC DNA]</scope>
    <source>
        <strain evidence="3 4">NRRL Y-17804</strain>
    </source>
</reference>
<dbReference type="InterPro" id="IPR046985">
    <property type="entry name" value="IP5"/>
</dbReference>
<feature type="compositionally biased region" description="Low complexity" evidence="1">
    <location>
        <begin position="420"/>
        <end position="433"/>
    </location>
</feature>
<dbReference type="SUPFAM" id="SSF50978">
    <property type="entry name" value="WD40 repeat-like"/>
    <property type="match status" value="1"/>
</dbReference>
<reference evidence="3 4" key="2">
    <citation type="journal article" date="2014" name="J. Gen. Appl. Microbiol.">
        <title>The early diverging ascomycetous budding yeast Saitoella complicata has three histone deacetylases belonging to the Clr6, Hos2, and Rpd3 lineages.</title>
        <authorList>
            <person name="Nishida H."/>
            <person name="Matsumoto T."/>
            <person name="Kondo S."/>
            <person name="Hamamoto M."/>
            <person name="Yoshikawa H."/>
        </authorList>
    </citation>
    <scope>NUCLEOTIDE SEQUENCE [LARGE SCALE GENOMIC DNA]</scope>
    <source>
        <strain evidence="3 4">NRRL Y-17804</strain>
    </source>
</reference>
<keyword evidence="4" id="KW-1185">Reference proteome</keyword>
<feature type="compositionally biased region" description="Acidic residues" evidence="1">
    <location>
        <begin position="596"/>
        <end position="607"/>
    </location>
</feature>
<evidence type="ECO:0000256" key="1">
    <source>
        <dbReference type="SAM" id="MobiDB-lite"/>
    </source>
</evidence>
<feature type="region of interest" description="Disordered" evidence="1">
    <location>
        <begin position="23"/>
        <end position="607"/>
    </location>
</feature>
<feature type="compositionally biased region" description="Polar residues" evidence="1">
    <location>
        <begin position="23"/>
        <end position="37"/>
    </location>
</feature>
<feature type="compositionally biased region" description="Polar residues" evidence="1">
    <location>
        <begin position="127"/>
        <end position="136"/>
    </location>
</feature>
<reference evidence="3 4" key="1">
    <citation type="journal article" date="2011" name="J. Gen. Appl. Microbiol.">
        <title>Draft genome sequencing of the enigmatic yeast Saitoella complicata.</title>
        <authorList>
            <person name="Nishida H."/>
            <person name="Hamamoto M."/>
            <person name="Sugiyama J."/>
        </authorList>
    </citation>
    <scope>NUCLEOTIDE SEQUENCE [LARGE SCALE GENOMIC DNA]</scope>
    <source>
        <strain evidence="3 4">NRRL Y-17804</strain>
    </source>
</reference>
<feature type="compositionally biased region" description="Basic and acidic residues" evidence="1">
    <location>
        <begin position="268"/>
        <end position="279"/>
    </location>
</feature>
<dbReference type="EMBL" id="BACD03000020">
    <property type="protein sequence ID" value="GAO49123.1"/>
    <property type="molecule type" value="Genomic_DNA"/>
</dbReference>
<dbReference type="Pfam" id="PF22669">
    <property type="entry name" value="Exo_endo_phos2"/>
    <property type="match status" value="1"/>
</dbReference>
<feature type="compositionally biased region" description="Pro residues" evidence="1">
    <location>
        <begin position="255"/>
        <end position="264"/>
    </location>
</feature>
<dbReference type="InterPro" id="IPR001680">
    <property type="entry name" value="WD40_rpt"/>
</dbReference>
<dbReference type="Gene3D" id="3.60.10.10">
    <property type="entry name" value="Endonuclease/exonuclease/phosphatase"/>
    <property type="match status" value="1"/>
</dbReference>
<feature type="compositionally biased region" description="Basic and acidic residues" evidence="1">
    <location>
        <begin position="397"/>
        <end position="406"/>
    </location>
</feature>
<dbReference type="PROSITE" id="PS50818">
    <property type="entry name" value="INTEIN_C_TER"/>
    <property type="match status" value="1"/>
</dbReference>
<dbReference type="Gene3D" id="2.130.10.10">
    <property type="entry name" value="YVTN repeat-like/Quinoprotein amine dehydrogenase"/>
    <property type="match status" value="1"/>
</dbReference>
<dbReference type="GO" id="GO:0046856">
    <property type="term" value="P:phosphatidylinositol dephosphorylation"/>
    <property type="evidence" value="ECO:0007669"/>
    <property type="project" value="InterPro"/>
</dbReference>
<dbReference type="SMART" id="SM00320">
    <property type="entry name" value="WD40"/>
    <property type="match status" value="2"/>
</dbReference>
<dbReference type="InterPro" id="IPR036691">
    <property type="entry name" value="Endo/exonu/phosph_ase_sf"/>
</dbReference>
<evidence type="ECO:0000313" key="4">
    <source>
        <dbReference type="Proteomes" id="UP000033140"/>
    </source>
</evidence>
<dbReference type="Proteomes" id="UP000033140">
    <property type="component" value="Unassembled WGS sequence"/>
</dbReference>
<accession>A0A0E9NH37</accession>
<dbReference type="InterPro" id="IPR015943">
    <property type="entry name" value="WD40/YVTN_repeat-like_dom_sf"/>
</dbReference>
<proteinExistence type="predicted"/>
<dbReference type="SUPFAM" id="SSF56219">
    <property type="entry name" value="DNase I-like"/>
    <property type="match status" value="1"/>
</dbReference>
<feature type="compositionally biased region" description="Polar residues" evidence="1">
    <location>
        <begin position="579"/>
        <end position="594"/>
    </location>
</feature>
<feature type="compositionally biased region" description="Polar residues" evidence="1">
    <location>
        <begin position="209"/>
        <end position="221"/>
    </location>
</feature>
<feature type="compositionally biased region" description="Low complexity" evidence="1">
    <location>
        <begin position="38"/>
        <end position="49"/>
    </location>
</feature>
<dbReference type="InterPro" id="IPR036322">
    <property type="entry name" value="WD40_repeat_dom_sf"/>
</dbReference>
<feature type="compositionally biased region" description="Basic and acidic residues" evidence="1">
    <location>
        <begin position="243"/>
        <end position="254"/>
    </location>
</feature>
<feature type="compositionally biased region" description="Polar residues" evidence="1">
    <location>
        <begin position="489"/>
        <end position="498"/>
    </location>
</feature>
<comment type="caution">
    <text evidence="3">The sequence shown here is derived from an EMBL/GenBank/DDBJ whole genome shotgun (WGS) entry which is preliminary data.</text>
</comment>
<dbReference type="STRING" id="698492.A0A0E9NH37"/>
<dbReference type="InterPro" id="IPR000300">
    <property type="entry name" value="IPPc"/>
</dbReference>